<dbReference type="Proteomes" id="UP000266841">
    <property type="component" value="Unassembled WGS sequence"/>
</dbReference>
<evidence type="ECO:0000313" key="5">
    <source>
        <dbReference type="Proteomes" id="UP000266841"/>
    </source>
</evidence>
<dbReference type="InterPro" id="IPR001005">
    <property type="entry name" value="SANT/Myb"/>
</dbReference>
<evidence type="ECO:0000259" key="3">
    <source>
        <dbReference type="PROSITE" id="PS51294"/>
    </source>
</evidence>
<dbReference type="OrthoDB" id="608866at2759"/>
<dbReference type="AlphaFoldDB" id="K0SWA3"/>
<evidence type="ECO:0000256" key="1">
    <source>
        <dbReference type="SAM" id="MobiDB-lite"/>
    </source>
</evidence>
<dbReference type="PROSITE" id="PS50090">
    <property type="entry name" value="MYB_LIKE"/>
    <property type="match status" value="1"/>
</dbReference>
<proteinExistence type="predicted"/>
<dbReference type="EMBL" id="AGNL01009731">
    <property type="protein sequence ID" value="EJK69680.1"/>
    <property type="molecule type" value="Genomic_DNA"/>
</dbReference>
<feature type="domain" description="Myb-like" evidence="2">
    <location>
        <begin position="443"/>
        <end position="486"/>
    </location>
</feature>
<feature type="region of interest" description="Disordered" evidence="1">
    <location>
        <begin position="432"/>
        <end position="453"/>
    </location>
</feature>
<name>K0SWA3_THAOC</name>
<keyword evidence="5" id="KW-1185">Reference proteome</keyword>
<feature type="non-terminal residue" evidence="4">
    <location>
        <position position="1"/>
    </location>
</feature>
<dbReference type="Gene3D" id="1.10.10.60">
    <property type="entry name" value="Homeodomain-like"/>
    <property type="match status" value="1"/>
</dbReference>
<protein>
    <recommendedName>
        <fullName evidence="6">Myb-like domain-containing protein</fullName>
    </recommendedName>
</protein>
<sequence>AARAAVVVLTGCPTTTRSDAMPRFQTKALERALSSNSKLLLQDYRAFQEELRKQKNCPLAAETAEEHLRLIQHRHIEDCTERCYVREVLKFHDWVCEQDEKLRHELEVAHVLCLFDQFYKYCKFKTSDQKMQSWTLNKTCQAVLSWVKFMRTHAKRRSPKKDMDDMIKKVRDLYAGIWRKMHATLKNRPSLCELREQGKALSFLDIIKVHEAQHLRVAILLKHLRSGGNRRQAEALLREEVKRLAVLSTLLRRPTRNHETQKCVINVISATAWRLKLQARERKSGRYPIDVKLSALERKLFSFLRSGRKSQSWKPFEQINVSNVLKEVTSEMTGVGVTASGLRSAAESHAELLGDANIRSALSYAEGHSTKTFYMRNGAELMMKSWQNYVRGLIHQDCDEDEDVDIDQQILESIENSQKRWLKNIEKQLRSKPCRKRGEPKSTQRKRRAEWTEEQDNELRKRIRIHGEGNWKEIVNNSDILRSRYQGFEGGNISVALNHQWLVTEDNALEAAVSMYPDDWVAIRRMKIFREMVGHLPANEATEKLKRRYKWISRRGRKRKNRV</sequence>
<comment type="caution">
    <text evidence="4">The sequence shown here is derived from an EMBL/GenBank/DDBJ whole genome shotgun (WGS) entry which is preliminary data.</text>
</comment>
<dbReference type="PROSITE" id="PS51294">
    <property type="entry name" value="HTH_MYB"/>
    <property type="match status" value="1"/>
</dbReference>
<dbReference type="InterPro" id="IPR009057">
    <property type="entry name" value="Homeodomain-like_sf"/>
</dbReference>
<accession>K0SWA3</accession>
<dbReference type="SUPFAM" id="SSF46689">
    <property type="entry name" value="Homeodomain-like"/>
    <property type="match status" value="1"/>
</dbReference>
<evidence type="ECO:0008006" key="6">
    <source>
        <dbReference type="Google" id="ProtNLM"/>
    </source>
</evidence>
<organism evidence="4 5">
    <name type="scientific">Thalassiosira oceanica</name>
    <name type="common">Marine diatom</name>
    <dbReference type="NCBI Taxonomy" id="159749"/>
    <lineage>
        <taxon>Eukaryota</taxon>
        <taxon>Sar</taxon>
        <taxon>Stramenopiles</taxon>
        <taxon>Ochrophyta</taxon>
        <taxon>Bacillariophyta</taxon>
        <taxon>Coscinodiscophyceae</taxon>
        <taxon>Thalassiosirophycidae</taxon>
        <taxon>Thalassiosirales</taxon>
        <taxon>Thalassiosiraceae</taxon>
        <taxon>Thalassiosira</taxon>
    </lineage>
</organism>
<gene>
    <name evidence="4" type="ORF">THAOC_09036</name>
</gene>
<dbReference type="InterPro" id="IPR017930">
    <property type="entry name" value="Myb_dom"/>
</dbReference>
<feature type="domain" description="HTH myb-type" evidence="3">
    <location>
        <begin position="443"/>
        <end position="474"/>
    </location>
</feature>
<evidence type="ECO:0000259" key="2">
    <source>
        <dbReference type="PROSITE" id="PS50090"/>
    </source>
</evidence>
<reference evidence="4 5" key="1">
    <citation type="journal article" date="2012" name="Genome Biol.">
        <title>Genome and low-iron response of an oceanic diatom adapted to chronic iron limitation.</title>
        <authorList>
            <person name="Lommer M."/>
            <person name="Specht M."/>
            <person name="Roy A.S."/>
            <person name="Kraemer L."/>
            <person name="Andreson R."/>
            <person name="Gutowska M.A."/>
            <person name="Wolf J."/>
            <person name="Bergner S.V."/>
            <person name="Schilhabel M.B."/>
            <person name="Klostermeier U.C."/>
            <person name="Beiko R.G."/>
            <person name="Rosenstiel P."/>
            <person name="Hippler M."/>
            <person name="Laroche J."/>
        </authorList>
    </citation>
    <scope>NUCLEOTIDE SEQUENCE [LARGE SCALE GENOMIC DNA]</scope>
    <source>
        <strain evidence="4 5">CCMP1005</strain>
    </source>
</reference>
<evidence type="ECO:0000313" key="4">
    <source>
        <dbReference type="EMBL" id="EJK69680.1"/>
    </source>
</evidence>